<evidence type="ECO:0000256" key="2">
    <source>
        <dbReference type="ARBA" id="ARBA00007783"/>
    </source>
</evidence>
<dbReference type="Pfam" id="PF01061">
    <property type="entry name" value="ABC2_membrane"/>
    <property type="match status" value="1"/>
</dbReference>
<keyword evidence="6 9" id="KW-1133">Transmembrane helix</keyword>
<feature type="domain" description="ABC-2 type transporter transmembrane" evidence="10">
    <location>
        <begin position="27"/>
        <end position="216"/>
    </location>
</feature>
<feature type="transmembrane region" description="Helical" evidence="9">
    <location>
        <begin position="70"/>
        <end position="92"/>
    </location>
</feature>
<feature type="transmembrane region" description="Helical" evidence="9">
    <location>
        <begin position="173"/>
        <end position="192"/>
    </location>
</feature>
<evidence type="ECO:0000256" key="6">
    <source>
        <dbReference type="ARBA" id="ARBA00022989"/>
    </source>
</evidence>
<keyword evidence="4" id="KW-1003">Cell membrane</keyword>
<comment type="similarity">
    <text evidence="2">Belongs to the ABC-2 integral membrane protein family.</text>
</comment>
<dbReference type="InterPro" id="IPR013525">
    <property type="entry name" value="ABC2_TM"/>
</dbReference>
<evidence type="ECO:0000256" key="7">
    <source>
        <dbReference type="ARBA" id="ARBA00023047"/>
    </source>
</evidence>
<reference evidence="11 12" key="1">
    <citation type="journal article" date="2020" name="Insects">
        <title>Bacteria Belonging to Pseudomonas typographi sp. nov. from the Bark Beetle Ips typographus Have Genomic Potential to Aid in the Host Ecology.</title>
        <authorList>
            <person name="Peral-Aranega E."/>
            <person name="Saati-Santamaria Z."/>
            <person name="Kolarik M."/>
            <person name="Rivas R."/>
            <person name="Garcia-Fraile P."/>
        </authorList>
    </citation>
    <scope>NUCLEOTIDE SEQUENCE [LARGE SCALE GENOMIC DNA]</scope>
    <source>
        <strain evidence="11 12">CA3A</strain>
    </source>
</reference>
<evidence type="ECO:0000256" key="8">
    <source>
        <dbReference type="ARBA" id="ARBA00023136"/>
    </source>
</evidence>
<evidence type="ECO:0000313" key="11">
    <source>
        <dbReference type="EMBL" id="MBD1602362.1"/>
    </source>
</evidence>
<keyword evidence="7" id="KW-0762">Sugar transport</keyword>
<evidence type="ECO:0000256" key="4">
    <source>
        <dbReference type="ARBA" id="ARBA00022475"/>
    </source>
</evidence>
<feature type="transmembrane region" description="Helical" evidence="9">
    <location>
        <begin position="117"/>
        <end position="136"/>
    </location>
</feature>
<organism evidence="11 12">
    <name type="scientific">Pseudomonas typographi</name>
    <dbReference type="NCBI Taxonomy" id="2715964"/>
    <lineage>
        <taxon>Bacteria</taxon>
        <taxon>Pseudomonadati</taxon>
        <taxon>Pseudomonadota</taxon>
        <taxon>Gammaproteobacteria</taxon>
        <taxon>Pseudomonadales</taxon>
        <taxon>Pseudomonadaceae</taxon>
        <taxon>Pseudomonas</taxon>
    </lineage>
</organism>
<proteinExistence type="inferred from homology"/>
<accession>A0ABR7ZAF2</accession>
<keyword evidence="12" id="KW-1185">Reference proteome</keyword>
<comment type="caution">
    <text evidence="11">The sequence shown here is derived from an EMBL/GenBank/DDBJ whole genome shotgun (WGS) entry which is preliminary data.</text>
</comment>
<dbReference type="EMBL" id="JAAOCA010000067">
    <property type="protein sequence ID" value="MBD1602362.1"/>
    <property type="molecule type" value="Genomic_DNA"/>
</dbReference>
<comment type="subcellular location">
    <subcellularLocation>
        <location evidence="1">Cell membrane</location>
        <topology evidence="1">Multi-pass membrane protein</topology>
    </subcellularLocation>
</comment>
<dbReference type="PANTHER" id="PTHR30413">
    <property type="entry name" value="INNER MEMBRANE TRANSPORT PERMEASE"/>
    <property type="match status" value="1"/>
</dbReference>
<evidence type="ECO:0000256" key="3">
    <source>
        <dbReference type="ARBA" id="ARBA00022448"/>
    </source>
</evidence>
<sequence>MRVGLDDIISGVRRRDVWLYFAFSDTRARYARSVLGPWWITLGTAIGVIGLGMVWSSVMKINLSEMLPNLAVGLVIWFFLSGVISESSACYVNQSSLIKNYNLPLFTHNLRLISKHAINFLHNLAIVFVVFVIYGWPSGTNALWSLLGLLILFANLIWVSVVLSILGARFRDLGASIDALMPILFFLTPILYKKSDILGSSAWLDYNPIAMLFSIVKSPLAGEIDFYSYIIMAAVAIIGWFVAFSILSAKKQKVVFWV</sequence>
<evidence type="ECO:0000256" key="9">
    <source>
        <dbReference type="SAM" id="Phobius"/>
    </source>
</evidence>
<dbReference type="PANTHER" id="PTHR30413:SF10">
    <property type="entry name" value="CAPSULE POLYSACCHARIDE EXPORT INNER-MEMBRANE PROTEIN CTRC"/>
    <property type="match status" value="1"/>
</dbReference>
<evidence type="ECO:0000313" key="12">
    <source>
        <dbReference type="Proteomes" id="UP000805841"/>
    </source>
</evidence>
<feature type="transmembrane region" description="Helical" evidence="9">
    <location>
        <begin position="37"/>
        <end position="58"/>
    </location>
</feature>
<keyword evidence="7" id="KW-0625">Polysaccharide transport</keyword>
<gene>
    <name evidence="11" type="ORF">HAQ05_27145</name>
</gene>
<dbReference type="RefSeq" id="WP_190427268.1">
    <property type="nucleotide sequence ID" value="NZ_JAAOCA010000067.1"/>
</dbReference>
<evidence type="ECO:0000259" key="10">
    <source>
        <dbReference type="Pfam" id="PF01061"/>
    </source>
</evidence>
<evidence type="ECO:0000256" key="1">
    <source>
        <dbReference type="ARBA" id="ARBA00004651"/>
    </source>
</evidence>
<feature type="transmembrane region" description="Helical" evidence="9">
    <location>
        <begin position="226"/>
        <end position="247"/>
    </location>
</feature>
<keyword evidence="8 9" id="KW-0472">Membrane</keyword>
<protein>
    <submittedName>
        <fullName evidence="11">ABC transporter permease</fullName>
    </submittedName>
</protein>
<feature type="transmembrane region" description="Helical" evidence="9">
    <location>
        <begin position="142"/>
        <end position="166"/>
    </location>
</feature>
<keyword evidence="3" id="KW-0813">Transport</keyword>
<evidence type="ECO:0000256" key="5">
    <source>
        <dbReference type="ARBA" id="ARBA00022692"/>
    </source>
</evidence>
<name>A0ABR7ZAF2_9PSED</name>
<keyword evidence="5 9" id="KW-0812">Transmembrane</keyword>
<dbReference type="Proteomes" id="UP000805841">
    <property type="component" value="Unassembled WGS sequence"/>
</dbReference>